<dbReference type="EMBL" id="HBIJ01022777">
    <property type="protein sequence ID" value="CAE0374117.1"/>
    <property type="molecule type" value="Transcribed_RNA"/>
</dbReference>
<evidence type="ECO:0000313" key="4">
    <source>
        <dbReference type="EMBL" id="CAE0374117.1"/>
    </source>
</evidence>
<organism evidence="4">
    <name type="scientific">Aureoumbra lagunensis</name>
    <dbReference type="NCBI Taxonomy" id="44058"/>
    <lineage>
        <taxon>Eukaryota</taxon>
        <taxon>Sar</taxon>
        <taxon>Stramenopiles</taxon>
        <taxon>Ochrophyta</taxon>
        <taxon>Pelagophyceae</taxon>
        <taxon>Pelagomonadales</taxon>
        <taxon>Aureoumbra</taxon>
    </lineage>
</organism>
<protein>
    <recommendedName>
        <fullName evidence="2">Nuclear transport factor 2</fullName>
        <shortName evidence="2">NTF-2</shortName>
    </recommendedName>
</protein>
<accession>A0A7S3NPH7</accession>
<keyword evidence="1 2" id="KW-0963">Cytoplasm</keyword>
<dbReference type="InterPro" id="IPR045875">
    <property type="entry name" value="NTF2"/>
</dbReference>
<evidence type="ECO:0000256" key="2">
    <source>
        <dbReference type="RuleBase" id="RU369002"/>
    </source>
</evidence>
<keyword evidence="2" id="KW-0813">Transport</keyword>
<gene>
    <name evidence="4" type="ORF">ALAG00032_LOCUS14920</name>
</gene>
<dbReference type="GO" id="GO:0005737">
    <property type="term" value="C:cytoplasm"/>
    <property type="evidence" value="ECO:0007669"/>
    <property type="project" value="UniProtKB-SubCell"/>
</dbReference>
<dbReference type="PANTHER" id="PTHR12612">
    <property type="entry name" value="NUCLEAR TRANSPORT FACTOR 2"/>
    <property type="match status" value="1"/>
</dbReference>
<comment type="function">
    <text evidence="2">Has a role in nuclear-cytoplasmic transport of proteins and mRNAs.</text>
</comment>
<dbReference type="InterPro" id="IPR032710">
    <property type="entry name" value="NTF2-like_dom_sf"/>
</dbReference>
<proteinExistence type="predicted"/>
<dbReference type="GO" id="GO:0051028">
    <property type="term" value="P:mRNA transport"/>
    <property type="evidence" value="ECO:0007669"/>
    <property type="project" value="UniProtKB-UniRule"/>
</dbReference>
<keyword evidence="2" id="KW-0653">Protein transport</keyword>
<dbReference type="GO" id="GO:0005635">
    <property type="term" value="C:nuclear envelope"/>
    <property type="evidence" value="ECO:0007669"/>
    <property type="project" value="UniProtKB-ARBA"/>
</dbReference>
<evidence type="ECO:0000256" key="1">
    <source>
        <dbReference type="ARBA" id="ARBA00022490"/>
    </source>
</evidence>
<reference evidence="4" key="1">
    <citation type="submission" date="2021-01" db="EMBL/GenBank/DDBJ databases">
        <authorList>
            <person name="Corre E."/>
            <person name="Pelletier E."/>
            <person name="Niang G."/>
            <person name="Scheremetjew M."/>
            <person name="Finn R."/>
            <person name="Kale V."/>
            <person name="Holt S."/>
            <person name="Cochrane G."/>
            <person name="Meng A."/>
            <person name="Brown T."/>
            <person name="Cohen L."/>
        </authorList>
    </citation>
    <scope>NUCLEOTIDE SEQUENCE</scope>
    <source>
        <strain evidence="4">CCMP1510</strain>
    </source>
</reference>
<dbReference type="Pfam" id="PF02136">
    <property type="entry name" value="NTF2"/>
    <property type="match status" value="1"/>
</dbReference>
<dbReference type="AlphaFoldDB" id="A0A7S3NPH7"/>
<feature type="domain" description="NTF2" evidence="3">
    <location>
        <begin position="6"/>
        <end position="118"/>
    </location>
</feature>
<evidence type="ECO:0000259" key="3">
    <source>
        <dbReference type="PROSITE" id="PS50177"/>
    </source>
</evidence>
<dbReference type="FunFam" id="3.10.450.50:FF:000005">
    <property type="entry name" value="Nuclear transport factor 2"/>
    <property type="match status" value="1"/>
</dbReference>
<dbReference type="GO" id="GO:0006606">
    <property type="term" value="P:protein import into nucleus"/>
    <property type="evidence" value="ECO:0007669"/>
    <property type="project" value="UniProtKB-ARBA"/>
</dbReference>
<name>A0A7S3NPH7_9STRA</name>
<dbReference type="InterPro" id="IPR002075">
    <property type="entry name" value="NTF2_dom"/>
</dbReference>
<dbReference type="PROSITE" id="PS50177">
    <property type="entry name" value="NTF2_DOMAIN"/>
    <property type="match status" value="1"/>
</dbReference>
<dbReference type="CDD" id="cd00780">
    <property type="entry name" value="NTF2"/>
    <property type="match status" value="1"/>
</dbReference>
<sequence length="121" mass="13793">MSAEEVAKAFVPHYYQCFDGAREQLVGLYRDQSLLTFEGDGPKQGPQQIMDKLRALPVVVHNIQTIEVQPSVTPNAILIFVTGQIMIEQDKPLKYTQLFQLVGEGPGQYYLHNDIFRFNYS</sequence>
<dbReference type="InterPro" id="IPR018222">
    <property type="entry name" value="Nuclear_transport_factor_2_euk"/>
</dbReference>
<comment type="subcellular location">
    <subcellularLocation>
        <location evidence="2">Cytoplasm</location>
    </subcellularLocation>
    <subcellularLocation>
        <location evidence="2">Nucleus</location>
    </subcellularLocation>
</comment>
<dbReference type="SUPFAM" id="SSF54427">
    <property type="entry name" value="NTF2-like"/>
    <property type="match status" value="1"/>
</dbReference>
<keyword evidence="2" id="KW-0539">Nucleus</keyword>
<dbReference type="Gene3D" id="3.10.450.50">
    <property type="match status" value="1"/>
</dbReference>